<accession>A0A0D1Y0P5</accession>
<dbReference type="AlphaFoldDB" id="A0A0D1Y0P5"/>
<dbReference type="InterPro" id="IPR036396">
    <property type="entry name" value="Cyt_P450_sf"/>
</dbReference>
<proteinExistence type="predicted"/>
<dbReference type="GO" id="GO:0005506">
    <property type="term" value="F:iron ion binding"/>
    <property type="evidence" value="ECO:0007669"/>
    <property type="project" value="InterPro"/>
</dbReference>
<dbReference type="InterPro" id="IPR001128">
    <property type="entry name" value="Cyt_P450"/>
</dbReference>
<name>A0A0D1Y0P5_EXOME</name>
<dbReference type="GO" id="GO:0020037">
    <property type="term" value="F:heme binding"/>
    <property type="evidence" value="ECO:0007669"/>
    <property type="project" value="InterPro"/>
</dbReference>
<dbReference type="Gene3D" id="1.10.630.10">
    <property type="entry name" value="Cytochrome P450"/>
    <property type="match status" value="1"/>
</dbReference>
<dbReference type="GO" id="GO:0004497">
    <property type="term" value="F:monooxygenase activity"/>
    <property type="evidence" value="ECO:0007669"/>
    <property type="project" value="InterPro"/>
</dbReference>
<dbReference type="EMBL" id="KN847522">
    <property type="protein sequence ID" value="KIV94051.1"/>
    <property type="molecule type" value="Genomic_DNA"/>
</dbReference>
<keyword evidence="2" id="KW-1185">Reference proteome</keyword>
<dbReference type="HOGENOM" id="CLU_1562884_0_0_1"/>
<dbReference type="GO" id="GO:0016705">
    <property type="term" value="F:oxidoreductase activity, acting on paired donors, with incorporation or reduction of molecular oxygen"/>
    <property type="evidence" value="ECO:0007669"/>
    <property type="project" value="InterPro"/>
</dbReference>
<dbReference type="GeneID" id="27323053"/>
<protein>
    <submittedName>
        <fullName evidence="1">Uncharacterized protein</fullName>
    </submittedName>
</protein>
<dbReference type="RefSeq" id="XP_016225625.1">
    <property type="nucleotide sequence ID" value="XM_016369837.1"/>
</dbReference>
<evidence type="ECO:0000313" key="1">
    <source>
        <dbReference type="EMBL" id="KIV94051.1"/>
    </source>
</evidence>
<gene>
    <name evidence="1" type="ORF">PV10_05208</name>
</gene>
<dbReference type="SUPFAM" id="SSF48264">
    <property type="entry name" value="Cytochrome P450"/>
    <property type="match status" value="1"/>
</dbReference>
<sequence>MAASSTLEIEGRPASTFAPLYSERKRARLIALGENAVTPFPTPGISTTLRTFKHAFISGLNDRLGDTPFRLKVMDADNIGAQILSFDAFRATAEQLGISSLRSNIGCPIRNTGSDTTANTARFTTWELASRQDIQAKLFEGLQEAFPDPQQPLELTTLENLPFLDGIFAKA</sequence>
<organism evidence="1 2">
    <name type="scientific">Exophiala mesophila</name>
    <name type="common">Black yeast-like fungus</name>
    <dbReference type="NCBI Taxonomy" id="212818"/>
    <lineage>
        <taxon>Eukaryota</taxon>
        <taxon>Fungi</taxon>
        <taxon>Dikarya</taxon>
        <taxon>Ascomycota</taxon>
        <taxon>Pezizomycotina</taxon>
        <taxon>Eurotiomycetes</taxon>
        <taxon>Chaetothyriomycetidae</taxon>
        <taxon>Chaetothyriales</taxon>
        <taxon>Herpotrichiellaceae</taxon>
        <taxon>Exophiala</taxon>
    </lineage>
</organism>
<dbReference type="VEuPathDB" id="FungiDB:PV10_05208"/>
<reference evidence="1 2" key="1">
    <citation type="submission" date="2015-01" db="EMBL/GenBank/DDBJ databases">
        <title>The Genome Sequence of Exophiala mesophila CBS40295.</title>
        <authorList>
            <consortium name="The Broad Institute Genomics Platform"/>
            <person name="Cuomo C."/>
            <person name="de Hoog S."/>
            <person name="Gorbushina A."/>
            <person name="Stielow B."/>
            <person name="Teixiera M."/>
            <person name="Abouelleil A."/>
            <person name="Chapman S.B."/>
            <person name="Priest M."/>
            <person name="Young S.K."/>
            <person name="Wortman J."/>
            <person name="Nusbaum C."/>
            <person name="Birren B."/>
        </authorList>
    </citation>
    <scope>NUCLEOTIDE SEQUENCE [LARGE SCALE GENOMIC DNA]</scope>
    <source>
        <strain evidence="1 2">CBS 40295</strain>
    </source>
</reference>
<dbReference type="STRING" id="212818.A0A0D1Y0P5"/>
<dbReference type="Pfam" id="PF00067">
    <property type="entry name" value="p450"/>
    <property type="match status" value="1"/>
</dbReference>
<evidence type="ECO:0000313" key="2">
    <source>
        <dbReference type="Proteomes" id="UP000054302"/>
    </source>
</evidence>
<dbReference type="Proteomes" id="UP000054302">
    <property type="component" value="Unassembled WGS sequence"/>
</dbReference>